<feature type="region of interest" description="Disordered" evidence="2">
    <location>
        <begin position="255"/>
        <end position="297"/>
    </location>
</feature>
<reference evidence="4 5" key="1">
    <citation type="journal article" date="2018" name="Sci. Rep.">
        <title>Comparative analysis of the Pocillopora damicornis genome highlights role of immune system in coral evolution.</title>
        <authorList>
            <person name="Cunning R."/>
            <person name="Bay R.A."/>
            <person name="Gillette P."/>
            <person name="Baker A.C."/>
            <person name="Traylor-Knowles N."/>
        </authorList>
    </citation>
    <scope>NUCLEOTIDE SEQUENCE [LARGE SCALE GENOMIC DNA]</scope>
    <source>
        <strain evidence="4">RSMAS</strain>
        <tissue evidence="4">Whole animal</tissue>
    </source>
</reference>
<dbReference type="Proteomes" id="UP000275408">
    <property type="component" value="Unassembled WGS sequence"/>
</dbReference>
<sequence>MLPRSKTKILGCTVLCLDILWLGGPPQLRNAKHLIYGSKKNKKRKQRGSGSSTHSESDMMNEQGDHEDIRSSIDALIKALEAGFASLRADFEKLRQELKHEIEEMKSEVKSLKESVRFTQDEVDTLREDSKRNTEEMKEGLEDLSMRVAQLEKKLETAVEENIKLEQYTRRENLRFNNIAEQEGEDCKALIRGITELFSLVKAKKNPSDFIKDGNVDATRGIWFHPNHFIPLIEVGDTIKEKEFKDHKRKLTEDDGLSTCNGIKSETKPEAPRKTHKSETTKGRRATYAIVGQVEKE</sequence>
<evidence type="ECO:0000313" key="4">
    <source>
        <dbReference type="EMBL" id="RMX52273.1"/>
    </source>
</evidence>
<evidence type="ECO:0000256" key="1">
    <source>
        <dbReference type="SAM" id="Coils"/>
    </source>
</evidence>
<feature type="coiled-coil region" evidence="1">
    <location>
        <begin position="77"/>
        <end position="171"/>
    </location>
</feature>
<dbReference type="EMBL" id="RCHS01001671">
    <property type="protein sequence ID" value="RMX52273.1"/>
    <property type="molecule type" value="Genomic_DNA"/>
</dbReference>
<name>A0A3M6UF32_POCDA</name>
<comment type="caution">
    <text evidence="4">The sequence shown here is derived from an EMBL/GenBank/DDBJ whole genome shotgun (WGS) entry which is preliminary data.</text>
</comment>
<dbReference type="Gene3D" id="6.10.140.920">
    <property type="match status" value="1"/>
</dbReference>
<keyword evidence="3" id="KW-0732">Signal</keyword>
<feature type="region of interest" description="Disordered" evidence="2">
    <location>
        <begin position="35"/>
        <end position="65"/>
    </location>
</feature>
<evidence type="ECO:0000313" key="5">
    <source>
        <dbReference type="Proteomes" id="UP000275408"/>
    </source>
</evidence>
<feature type="signal peptide" evidence="3">
    <location>
        <begin position="1"/>
        <end position="31"/>
    </location>
</feature>
<gene>
    <name evidence="4" type="ORF">pdam_00007916</name>
</gene>
<protein>
    <submittedName>
        <fullName evidence="4">Uncharacterized protein</fullName>
    </submittedName>
</protein>
<feature type="compositionally biased region" description="Basic and acidic residues" evidence="2">
    <location>
        <begin position="265"/>
        <end position="282"/>
    </location>
</feature>
<accession>A0A3M6UF32</accession>
<feature type="chain" id="PRO_5018007882" evidence="3">
    <location>
        <begin position="32"/>
        <end position="297"/>
    </location>
</feature>
<keyword evidence="1" id="KW-0175">Coiled coil</keyword>
<proteinExistence type="predicted"/>
<organism evidence="4 5">
    <name type="scientific">Pocillopora damicornis</name>
    <name type="common">Cauliflower coral</name>
    <name type="synonym">Millepora damicornis</name>
    <dbReference type="NCBI Taxonomy" id="46731"/>
    <lineage>
        <taxon>Eukaryota</taxon>
        <taxon>Metazoa</taxon>
        <taxon>Cnidaria</taxon>
        <taxon>Anthozoa</taxon>
        <taxon>Hexacorallia</taxon>
        <taxon>Scleractinia</taxon>
        <taxon>Astrocoeniina</taxon>
        <taxon>Pocilloporidae</taxon>
        <taxon>Pocillopora</taxon>
    </lineage>
</organism>
<evidence type="ECO:0000256" key="2">
    <source>
        <dbReference type="SAM" id="MobiDB-lite"/>
    </source>
</evidence>
<feature type="compositionally biased region" description="Polar residues" evidence="2">
    <location>
        <begin position="48"/>
        <end position="60"/>
    </location>
</feature>
<keyword evidence="5" id="KW-1185">Reference proteome</keyword>
<evidence type="ECO:0000256" key="3">
    <source>
        <dbReference type="SAM" id="SignalP"/>
    </source>
</evidence>
<dbReference type="AlphaFoldDB" id="A0A3M6UF32"/>